<evidence type="ECO:0000313" key="1">
    <source>
        <dbReference type="EMBL" id="KAG6434411.1"/>
    </source>
</evidence>
<name>A0A8X9ABC4_SALSN</name>
<sequence>MAEDFVGALEQEWYKEDMRVLADQVGWHEAAAQKKQILLISRASQLIDTLSSKKHVMLLVLQPIIFVGYMLDTLAKTEGIELHEDDRLYLRSHTPVLEDTEGPGSNMEAVKLRSWEFVRMQEPW</sequence>
<reference evidence="1" key="2">
    <citation type="submission" date="2020-08" db="EMBL/GenBank/DDBJ databases">
        <title>Plant Genome Project.</title>
        <authorList>
            <person name="Zhang R.-G."/>
        </authorList>
    </citation>
    <scope>NUCLEOTIDE SEQUENCE</scope>
    <source>
        <strain evidence="1">Huo1</strain>
        <tissue evidence="1">Leaf</tissue>
    </source>
</reference>
<protein>
    <submittedName>
        <fullName evidence="1">Uncharacterized protein</fullName>
    </submittedName>
</protein>
<accession>A0A8X9ABC4</accession>
<dbReference type="AlphaFoldDB" id="A0A8X9ABC4"/>
<evidence type="ECO:0000313" key="2">
    <source>
        <dbReference type="Proteomes" id="UP000298416"/>
    </source>
</evidence>
<reference evidence="1" key="1">
    <citation type="submission" date="2018-01" db="EMBL/GenBank/DDBJ databases">
        <authorList>
            <person name="Mao J.F."/>
        </authorList>
    </citation>
    <scope>NUCLEOTIDE SEQUENCE</scope>
    <source>
        <strain evidence="1">Huo1</strain>
        <tissue evidence="1">Leaf</tissue>
    </source>
</reference>
<keyword evidence="2" id="KW-1185">Reference proteome</keyword>
<comment type="caution">
    <text evidence="1">The sequence shown here is derived from an EMBL/GenBank/DDBJ whole genome shotgun (WGS) entry which is preliminary data.</text>
</comment>
<organism evidence="1">
    <name type="scientific">Salvia splendens</name>
    <name type="common">Scarlet sage</name>
    <dbReference type="NCBI Taxonomy" id="180675"/>
    <lineage>
        <taxon>Eukaryota</taxon>
        <taxon>Viridiplantae</taxon>
        <taxon>Streptophyta</taxon>
        <taxon>Embryophyta</taxon>
        <taxon>Tracheophyta</taxon>
        <taxon>Spermatophyta</taxon>
        <taxon>Magnoliopsida</taxon>
        <taxon>eudicotyledons</taxon>
        <taxon>Gunneridae</taxon>
        <taxon>Pentapetalae</taxon>
        <taxon>asterids</taxon>
        <taxon>lamiids</taxon>
        <taxon>Lamiales</taxon>
        <taxon>Lamiaceae</taxon>
        <taxon>Nepetoideae</taxon>
        <taxon>Mentheae</taxon>
        <taxon>Salviinae</taxon>
        <taxon>Salvia</taxon>
        <taxon>Salvia subgen. Calosphace</taxon>
        <taxon>core Calosphace</taxon>
    </lineage>
</organism>
<dbReference type="EMBL" id="PNBA02000002">
    <property type="protein sequence ID" value="KAG6434411.1"/>
    <property type="molecule type" value="Genomic_DNA"/>
</dbReference>
<gene>
    <name evidence="1" type="ORF">SASPL_106043</name>
</gene>
<proteinExistence type="predicted"/>
<dbReference type="Proteomes" id="UP000298416">
    <property type="component" value="Unassembled WGS sequence"/>
</dbReference>